<evidence type="ECO:0000313" key="2">
    <source>
        <dbReference type="Proteomes" id="UP001162164"/>
    </source>
</evidence>
<protein>
    <submittedName>
        <fullName evidence="1">Uncharacterized protein</fullName>
    </submittedName>
</protein>
<name>A0ABQ9JCL8_9CUCU</name>
<organism evidence="1 2">
    <name type="scientific">Molorchus minor</name>
    <dbReference type="NCBI Taxonomy" id="1323400"/>
    <lineage>
        <taxon>Eukaryota</taxon>
        <taxon>Metazoa</taxon>
        <taxon>Ecdysozoa</taxon>
        <taxon>Arthropoda</taxon>
        <taxon>Hexapoda</taxon>
        <taxon>Insecta</taxon>
        <taxon>Pterygota</taxon>
        <taxon>Neoptera</taxon>
        <taxon>Endopterygota</taxon>
        <taxon>Coleoptera</taxon>
        <taxon>Polyphaga</taxon>
        <taxon>Cucujiformia</taxon>
        <taxon>Chrysomeloidea</taxon>
        <taxon>Cerambycidae</taxon>
        <taxon>Lamiinae</taxon>
        <taxon>Monochamini</taxon>
        <taxon>Molorchus</taxon>
    </lineage>
</organism>
<accession>A0ABQ9JCL8</accession>
<dbReference type="PANTHER" id="PTHR31511:SF12">
    <property type="entry name" value="RHO TERMINATION FACTOR N-TERMINAL DOMAIN-CONTAINING PROTEIN"/>
    <property type="match status" value="1"/>
</dbReference>
<reference evidence="1" key="1">
    <citation type="journal article" date="2023" name="Insect Mol. Biol.">
        <title>Genome sequencing provides insights into the evolution of gene families encoding plant cell wall-degrading enzymes in longhorned beetles.</title>
        <authorList>
            <person name="Shin N.R."/>
            <person name="Okamura Y."/>
            <person name="Kirsch R."/>
            <person name="Pauchet Y."/>
        </authorList>
    </citation>
    <scope>NUCLEOTIDE SEQUENCE</scope>
    <source>
        <strain evidence="1">MMC_N1</strain>
    </source>
</reference>
<keyword evidence="2" id="KW-1185">Reference proteome</keyword>
<gene>
    <name evidence="1" type="ORF">NQ317_001789</name>
</gene>
<proteinExistence type="predicted"/>
<dbReference type="EMBL" id="JAPWTJ010000779">
    <property type="protein sequence ID" value="KAJ8975687.1"/>
    <property type="molecule type" value="Genomic_DNA"/>
</dbReference>
<dbReference type="PANTHER" id="PTHR31511">
    <property type="entry name" value="PROTEIN CBG23764"/>
    <property type="match status" value="1"/>
</dbReference>
<dbReference type="Proteomes" id="UP001162164">
    <property type="component" value="Unassembled WGS sequence"/>
</dbReference>
<evidence type="ECO:0000313" key="1">
    <source>
        <dbReference type="EMBL" id="KAJ8975687.1"/>
    </source>
</evidence>
<sequence>MEVFGRYVLSTQDSSDLKAFNTPNNVIDQSMDLNEIWTAFVDLMIVQTTEFPRTGFSPMRGSSYVELPAFVAIKRAVVNVRNRDQCCFGWAVTSALFPPTGECSETSSYPHFSTVLNMNGINFPC</sequence>
<comment type="caution">
    <text evidence="1">The sequence shown here is derived from an EMBL/GenBank/DDBJ whole genome shotgun (WGS) entry which is preliminary data.</text>
</comment>